<reference evidence="2 3" key="1">
    <citation type="submission" date="2023-06" db="EMBL/GenBank/DDBJ databases">
        <title>Novel species in genus Planococcus.</title>
        <authorList>
            <person name="Ning S."/>
        </authorList>
    </citation>
    <scope>NUCLEOTIDE SEQUENCE [LARGE SCALE GENOMIC DNA]</scope>
    <source>
        <strain evidence="2 3">N028</strain>
    </source>
</reference>
<gene>
    <name evidence="2" type="ORF">QWY14_04195</name>
</gene>
<proteinExistence type="predicted"/>
<protein>
    <submittedName>
        <fullName evidence="2">DUF4181 domain-containing protein</fullName>
    </submittedName>
</protein>
<dbReference type="EMBL" id="JAUJWV010000001">
    <property type="protein sequence ID" value="MDN7240975.1"/>
    <property type="molecule type" value="Genomic_DNA"/>
</dbReference>
<evidence type="ECO:0000256" key="1">
    <source>
        <dbReference type="SAM" id="Phobius"/>
    </source>
</evidence>
<name>A0ABT8MZD7_9BACL</name>
<dbReference type="RefSeq" id="WP_301724085.1">
    <property type="nucleotide sequence ID" value="NZ_JAUJWV010000001.1"/>
</dbReference>
<accession>A0ABT8MZD7</accession>
<keyword evidence="3" id="KW-1185">Reference proteome</keyword>
<organism evidence="2 3">
    <name type="scientific">Planococcus shixiaomingii</name>
    <dbReference type="NCBI Taxonomy" id="3058393"/>
    <lineage>
        <taxon>Bacteria</taxon>
        <taxon>Bacillati</taxon>
        <taxon>Bacillota</taxon>
        <taxon>Bacilli</taxon>
        <taxon>Bacillales</taxon>
        <taxon>Caryophanaceae</taxon>
        <taxon>Planococcus</taxon>
    </lineage>
</organism>
<dbReference type="InterPro" id="IPR025441">
    <property type="entry name" value="DUF4181"/>
</dbReference>
<feature type="transmembrane region" description="Helical" evidence="1">
    <location>
        <begin position="34"/>
        <end position="53"/>
    </location>
</feature>
<keyword evidence="1" id="KW-0472">Membrane</keyword>
<comment type="caution">
    <text evidence="2">The sequence shown here is derived from an EMBL/GenBank/DDBJ whole genome shotgun (WGS) entry which is preliminary data.</text>
</comment>
<dbReference type="Pfam" id="PF13789">
    <property type="entry name" value="DUF4181"/>
    <property type="match status" value="1"/>
</dbReference>
<feature type="transmembrane region" description="Helical" evidence="1">
    <location>
        <begin position="95"/>
        <end position="120"/>
    </location>
</feature>
<evidence type="ECO:0000313" key="3">
    <source>
        <dbReference type="Proteomes" id="UP001172055"/>
    </source>
</evidence>
<sequence>MTVFNAIIRRRLGVEKPKAFSHNYVNDQHKKIDWSIRITFMVMMVIGSIINIARLPREPYFLLEPWFLVFVLVFVTETVRAVMERRYAKNPNAYIYTICQLVFIFVLFIILFATDFFGIFSPEFSVFN</sequence>
<feature type="transmembrane region" description="Helical" evidence="1">
    <location>
        <begin position="65"/>
        <end position="83"/>
    </location>
</feature>
<keyword evidence="1" id="KW-1133">Transmembrane helix</keyword>
<evidence type="ECO:0000313" key="2">
    <source>
        <dbReference type="EMBL" id="MDN7240975.1"/>
    </source>
</evidence>
<keyword evidence="1" id="KW-0812">Transmembrane</keyword>
<dbReference type="Proteomes" id="UP001172055">
    <property type="component" value="Unassembled WGS sequence"/>
</dbReference>